<keyword evidence="2" id="KW-0732">Signal</keyword>
<feature type="region of interest" description="Disordered" evidence="1">
    <location>
        <begin position="597"/>
        <end position="630"/>
    </location>
</feature>
<reference evidence="3 4" key="1">
    <citation type="submission" date="2020-08" db="EMBL/GenBank/DDBJ databases">
        <title>Genomic Encyclopedia of Type Strains, Phase IV (KMG-IV): sequencing the most valuable type-strain genomes for metagenomic binning, comparative biology and taxonomic classification.</title>
        <authorList>
            <person name="Goeker M."/>
        </authorList>
    </citation>
    <scope>NUCLEOTIDE SEQUENCE [LARGE SCALE GENOMIC DNA]</scope>
    <source>
        <strain evidence="3 4">DSM 105074</strain>
    </source>
</reference>
<dbReference type="RefSeq" id="WP_221307517.1">
    <property type="nucleotide sequence ID" value="NZ_JACHGF010000009.1"/>
</dbReference>
<gene>
    <name evidence="3" type="ORF">HNQ92_004429</name>
</gene>
<dbReference type="AlphaFoldDB" id="A0A840U349"/>
<proteinExistence type="predicted"/>
<comment type="caution">
    <text evidence="3">The sequence shown here is derived from an EMBL/GenBank/DDBJ whole genome shotgun (WGS) entry which is preliminary data.</text>
</comment>
<dbReference type="InterPro" id="IPR011042">
    <property type="entry name" value="6-blade_b-propeller_TolB-like"/>
</dbReference>
<organism evidence="3 4">
    <name type="scientific">Rhabdobacter roseus</name>
    <dbReference type="NCBI Taxonomy" id="1655419"/>
    <lineage>
        <taxon>Bacteria</taxon>
        <taxon>Pseudomonadati</taxon>
        <taxon>Bacteroidota</taxon>
        <taxon>Cytophagia</taxon>
        <taxon>Cytophagales</taxon>
        <taxon>Cytophagaceae</taxon>
        <taxon>Rhabdobacter</taxon>
    </lineage>
</organism>
<dbReference type="EMBL" id="JACHGF010000009">
    <property type="protein sequence ID" value="MBB5286269.1"/>
    <property type="molecule type" value="Genomic_DNA"/>
</dbReference>
<keyword evidence="4" id="KW-1185">Reference proteome</keyword>
<accession>A0A840U349</accession>
<name>A0A840U349_9BACT</name>
<evidence type="ECO:0000313" key="3">
    <source>
        <dbReference type="EMBL" id="MBB5286269.1"/>
    </source>
</evidence>
<dbReference type="Gene3D" id="2.40.160.50">
    <property type="entry name" value="membrane protein fhac: a member of the omp85/tpsb transporter family"/>
    <property type="match status" value="1"/>
</dbReference>
<sequence length="1071" mass="120826">MKLLFLYKAALAAVFFVILLPGQTAHAQRYPSQERFGKNRVQYRTFDWKVLKSSNFEIYHYQGGTNLARLAAQFAESEFDRITEVLGYTPYNRIKIFLYNSPGELMQSNMGLATFGDLDDQELDLAQSRLEIAFTGDQLSFRKELVKEISLLFVYDMLYGGNLKDALQSSLLLTLPEWFMQGIAAYIAEGWTPELSDYMRDLSNKRQLKKPGLLTGADATLVGQSIWNYIAERYGRDNISNILNLTRIIRTEQTSITSTLGIPSYTRFLRDWREYYVNVSKQAAQHYREPSPTWQYRLHEANTPGSNAIIKISSDKKWLAISELYKERYRVQIFNNETGRRMVIRQGTVVTNNSRTQGLIPLIGWTRNNALAVLVEEGGRPNFFLYENLDTKKPKIRLKRTIRGLDQIVDMDISEDGTMLAVSADKGGQNDLYMVSVARASAIQLTNDLYDDLTPRFVAGSARRIAFASNRPTDSLGTDKGTYKTIQASLSIFEHDGSPRAATVGRLVDSLGTIMRPIYVDEAAVYFLSDVKGISNLFKFDRTTGTTAQLTDYLYSLKNADLKIGSGGSLAYIRLNDGNLMASYQDRLDLNASLSTPGLGSSARSNAGVAAPNAGQPNAEQPDTTQESARQTEITLKEGEVDTDNYQFDPDMLKAFENRQRRGTLSSVPSLTPKPRRRENIAIRGPYDYKGLFVANDATSDWRIDPIRGFGYAQSISMNDLLENHVLKAGFFVSTNFRNNDLYAEYNNYKYRVDFGARVDRRSLFFDVEGAAQKYRFNQVSLSASYPLSTTTRFTVTPTYTLTRLVDVYLLAEPDHSSQYGGINSEFVFDNSRVNGMNMIEGTRFKVRYENYMGISRASDSFNRISVDLRRYQKIHRDLILAARLAFSHSGGRAPKQNIMGGMENWILNRKDAPNTTNPLAFGPGIDNRDIFFAEFATNLRGFNLNRLAGTSYVLANAELRIPLIKYIYRGPITSNFLRNFQVIGFTDIGTAWTGRGPFSQENSLNTEIVGGGSEPFRASVTNFRNPYLMGYGVGARTMLFGFYVKFDYAWGVDNGITNKAIPYVTLGYDF</sequence>
<dbReference type="Gene3D" id="2.120.10.30">
    <property type="entry name" value="TolB, C-terminal domain"/>
    <property type="match status" value="1"/>
</dbReference>
<dbReference type="Proteomes" id="UP000557307">
    <property type="component" value="Unassembled WGS sequence"/>
</dbReference>
<evidence type="ECO:0000313" key="4">
    <source>
        <dbReference type="Proteomes" id="UP000557307"/>
    </source>
</evidence>
<protein>
    <recommendedName>
        <fullName evidence="5">Translocation protein TolB</fullName>
    </recommendedName>
</protein>
<feature type="compositionally biased region" description="Polar residues" evidence="1">
    <location>
        <begin position="615"/>
        <end position="630"/>
    </location>
</feature>
<feature type="signal peptide" evidence="2">
    <location>
        <begin position="1"/>
        <end position="27"/>
    </location>
</feature>
<evidence type="ECO:0000256" key="2">
    <source>
        <dbReference type="SAM" id="SignalP"/>
    </source>
</evidence>
<evidence type="ECO:0000256" key="1">
    <source>
        <dbReference type="SAM" id="MobiDB-lite"/>
    </source>
</evidence>
<feature type="chain" id="PRO_5032797105" description="Translocation protein TolB" evidence="2">
    <location>
        <begin position="28"/>
        <end position="1071"/>
    </location>
</feature>
<evidence type="ECO:0008006" key="5">
    <source>
        <dbReference type="Google" id="ProtNLM"/>
    </source>
</evidence>
<dbReference type="SUPFAM" id="SSF82171">
    <property type="entry name" value="DPP6 N-terminal domain-like"/>
    <property type="match status" value="1"/>
</dbReference>